<reference evidence="1 2" key="1">
    <citation type="submission" date="2016-10" db="EMBL/GenBank/DDBJ databases">
        <authorList>
            <person name="de Groot N.N."/>
        </authorList>
    </citation>
    <scope>NUCLEOTIDE SEQUENCE [LARGE SCALE GENOMIC DNA]</scope>
    <source>
        <strain evidence="1 2">DSM 19938</strain>
    </source>
</reference>
<gene>
    <name evidence="1" type="ORF">SAMN04487995_5093</name>
</gene>
<dbReference type="STRING" id="408657.SAMN04487995_5093"/>
<name>A0A1H6ZBQ0_9BACT</name>
<dbReference type="OrthoDB" id="7061142at2"/>
<dbReference type="EMBL" id="FNXY01000008">
    <property type="protein sequence ID" value="SEJ50869.1"/>
    <property type="molecule type" value="Genomic_DNA"/>
</dbReference>
<evidence type="ECO:0000313" key="2">
    <source>
        <dbReference type="Proteomes" id="UP000199532"/>
    </source>
</evidence>
<sequence>MGSFIEINDTLQITTEQGFPVEILNLEKHLQKAIKLEDVKGQLFHFHKKDSARIFHLDPVRVFLVHSIDGKWLIWGKALIQSQTIVKQLEENGEWIEGKWQTSGSYIISDIYDPEYQKIFTQRESVPGKSYF</sequence>
<dbReference type="RefSeq" id="WP_090339772.1">
    <property type="nucleotide sequence ID" value="NZ_FNXY01000008.1"/>
</dbReference>
<organism evidence="1 2">
    <name type="scientific">Dyadobacter koreensis</name>
    <dbReference type="NCBI Taxonomy" id="408657"/>
    <lineage>
        <taxon>Bacteria</taxon>
        <taxon>Pseudomonadati</taxon>
        <taxon>Bacteroidota</taxon>
        <taxon>Cytophagia</taxon>
        <taxon>Cytophagales</taxon>
        <taxon>Spirosomataceae</taxon>
        <taxon>Dyadobacter</taxon>
    </lineage>
</organism>
<accession>A0A1H6ZBQ0</accession>
<evidence type="ECO:0000313" key="1">
    <source>
        <dbReference type="EMBL" id="SEJ50869.1"/>
    </source>
</evidence>
<protein>
    <submittedName>
        <fullName evidence="1">Uncharacterized protein</fullName>
    </submittedName>
</protein>
<dbReference type="AlphaFoldDB" id="A0A1H6ZBQ0"/>
<dbReference type="Proteomes" id="UP000199532">
    <property type="component" value="Unassembled WGS sequence"/>
</dbReference>
<proteinExistence type="predicted"/>
<keyword evidence="2" id="KW-1185">Reference proteome</keyword>